<dbReference type="Gene3D" id="3.10.350.10">
    <property type="entry name" value="LysM domain"/>
    <property type="match status" value="1"/>
</dbReference>
<dbReference type="InterPro" id="IPR010618">
    <property type="entry name" value="RPF"/>
</dbReference>
<dbReference type="InterPro" id="IPR052196">
    <property type="entry name" value="Bact_Kbp"/>
</dbReference>
<evidence type="ECO:0000256" key="3">
    <source>
        <dbReference type="SAM" id="MobiDB-lite"/>
    </source>
</evidence>
<reference evidence="6 7" key="1">
    <citation type="submission" date="2020-07" db="EMBL/GenBank/DDBJ databases">
        <title>Sequencing the genomes of 1000 actinobacteria strains.</title>
        <authorList>
            <person name="Klenk H.-P."/>
        </authorList>
    </citation>
    <scope>NUCLEOTIDE SEQUENCE [LARGE SCALE GENOMIC DNA]</scope>
    <source>
        <strain evidence="6 7">DSM 29531</strain>
    </source>
</reference>
<organism evidence="6 7">
    <name type="scientific">Allobranchiibius huperziae</name>
    <dbReference type="NCBI Taxonomy" id="1874116"/>
    <lineage>
        <taxon>Bacteria</taxon>
        <taxon>Bacillati</taxon>
        <taxon>Actinomycetota</taxon>
        <taxon>Actinomycetes</taxon>
        <taxon>Micrococcales</taxon>
        <taxon>Dermacoccaceae</taxon>
        <taxon>Allobranchiibius</taxon>
    </lineage>
</organism>
<evidence type="ECO:0000313" key="7">
    <source>
        <dbReference type="Proteomes" id="UP000571817"/>
    </source>
</evidence>
<dbReference type="PROSITE" id="PS51782">
    <property type="entry name" value="LYSM"/>
    <property type="match status" value="1"/>
</dbReference>
<feature type="chain" id="PRO_5032315850" evidence="4">
    <location>
        <begin position="34"/>
        <end position="237"/>
    </location>
</feature>
<feature type="signal peptide" evidence="4">
    <location>
        <begin position="1"/>
        <end position="33"/>
    </location>
</feature>
<comment type="similarity">
    <text evidence="1">Belongs to the transglycosylase family. Rpf subfamily.</text>
</comment>
<evidence type="ECO:0000256" key="4">
    <source>
        <dbReference type="SAM" id="SignalP"/>
    </source>
</evidence>
<dbReference type="CDD" id="cd13925">
    <property type="entry name" value="RPF"/>
    <property type="match status" value="1"/>
</dbReference>
<keyword evidence="4" id="KW-0732">Signal</keyword>
<dbReference type="EMBL" id="JACCFW010000001">
    <property type="protein sequence ID" value="NYJ75233.1"/>
    <property type="molecule type" value="Genomic_DNA"/>
</dbReference>
<dbReference type="Pfam" id="PF06737">
    <property type="entry name" value="Transglycosylas"/>
    <property type="match status" value="1"/>
</dbReference>
<dbReference type="GO" id="GO:0016787">
    <property type="term" value="F:hydrolase activity"/>
    <property type="evidence" value="ECO:0007669"/>
    <property type="project" value="UniProtKB-KW"/>
</dbReference>
<dbReference type="RefSeq" id="WP_179481731.1">
    <property type="nucleotide sequence ID" value="NZ_JACCFW010000001.1"/>
</dbReference>
<feature type="region of interest" description="Disordered" evidence="3">
    <location>
        <begin position="118"/>
        <end position="144"/>
    </location>
</feature>
<dbReference type="PANTHER" id="PTHR34700">
    <property type="entry name" value="POTASSIUM BINDING PROTEIN KBP"/>
    <property type="match status" value="1"/>
</dbReference>
<dbReference type="InterPro" id="IPR018392">
    <property type="entry name" value="LysM"/>
</dbReference>
<name>A0A853DGT2_9MICO</name>
<dbReference type="CDD" id="cd00118">
    <property type="entry name" value="LysM"/>
    <property type="match status" value="1"/>
</dbReference>
<evidence type="ECO:0000259" key="5">
    <source>
        <dbReference type="PROSITE" id="PS51782"/>
    </source>
</evidence>
<feature type="domain" description="LysM" evidence="5">
    <location>
        <begin position="189"/>
        <end position="237"/>
    </location>
</feature>
<sequence length="237" mass="24429">MKNISTKTRMITVGAVGTAMLGTGLAAAGSAHAASGSVWDRVAACESGGNWAINTGNGFYGGLQFTQQTWAGYGGTAYAARADLASRSAQIAVAQKVLASQGAGAWPVCSKKAGLTSGNGASSGGGVATPTPRTVVKHPGRSASRPVVKQRHAVAPQVRTYRHVAAAPQVRTHLHRAAAPQLRTQPTGRVITVHAGDTLSKLAERYHVKGGWQALFAMNKGTVNNANLIFVGQHLSI</sequence>
<protein>
    <submittedName>
        <fullName evidence="6">Nucleoid-associated protein YgaU</fullName>
    </submittedName>
</protein>
<dbReference type="Gene3D" id="1.10.530.10">
    <property type="match status" value="1"/>
</dbReference>
<keyword evidence="7" id="KW-1185">Reference proteome</keyword>
<dbReference type="Pfam" id="PF01476">
    <property type="entry name" value="LysM"/>
    <property type="match status" value="1"/>
</dbReference>
<dbReference type="InterPro" id="IPR036779">
    <property type="entry name" value="LysM_dom_sf"/>
</dbReference>
<dbReference type="Proteomes" id="UP000571817">
    <property type="component" value="Unassembled WGS sequence"/>
</dbReference>
<dbReference type="SUPFAM" id="SSF53955">
    <property type="entry name" value="Lysozyme-like"/>
    <property type="match status" value="1"/>
</dbReference>
<evidence type="ECO:0000256" key="1">
    <source>
        <dbReference type="ARBA" id="ARBA00010830"/>
    </source>
</evidence>
<dbReference type="AlphaFoldDB" id="A0A853DGT2"/>
<keyword evidence="2" id="KW-0378">Hydrolase</keyword>
<evidence type="ECO:0000313" key="6">
    <source>
        <dbReference type="EMBL" id="NYJ75233.1"/>
    </source>
</evidence>
<gene>
    <name evidence="6" type="ORF">HNR15_002196</name>
</gene>
<evidence type="ECO:0000256" key="2">
    <source>
        <dbReference type="ARBA" id="ARBA00022801"/>
    </source>
</evidence>
<accession>A0A853DGT2</accession>
<dbReference type="SUPFAM" id="SSF54106">
    <property type="entry name" value="LysM domain"/>
    <property type="match status" value="1"/>
</dbReference>
<dbReference type="InterPro" id="IPR023346">
    <property type="entry name" value="Lysozyme-like_dom_sf"/>
</dbReference>
<proteinExistence type="inferred from homology"/>
<dbReference type="PANTHER" id="PTHR34700:SF4">
    <property type="entry name" value="PHAGE-LIKE ELEMENT PBSX PROTEIN XKDP"/>
    <property type="match status" value="1"/>
</dbReference>
<comment type="caution">
    <text evidence="6">The sequence shown here is derived from an EMBL/GenBank/DDBJ whole genome shotgun (WGS) entry which is preliminary data.</text>
</comment>